<comment type="caution">
    <text evidence="1">The sequence shown here is derived from an EMBL/GenBank/DDBJ whole genome shotgun (WGS) entry which is preliminary data.</text>
</comment>
<dbReference type="RefSeq" id="WP_153882633.1">
    <property type="nucleotide sequence ID" value="NZ_JAIWXB010000011.1"/>
</dbReference>
<name>A0AAW4SVB1_9BACE</name>
<accession>A0AAW4SVB1</accession>
<dbReference type="Proteomes" id="UP001198461">
    <property type="component" value="Unassembled WGS sequence"/>
</dbReference>
<evidence type="ECO:0000313" key="1">
    <source>
        <dbReference type="EMBL" id="MCA4703064.1"/>
    </source>
</evidence>
<reference evidence="1" key="1">
    <citation type="submission" date="2023-08" db="EMBL/GenBank/DDBJ databases">
        <title>Mucin Metabolism Genes Underlie the Key Renovations of Bacteroides xylanisolvens Genomes in Captive Great Apes.</title>
        <authorList>
            <person name="Nishida A.H."/>
        </authorList>
    </citation>
    <scope>NUCLEOTIDE SEQUENCE</scope>
    <source>
        <strain evidence="1">P13.H9</strain>
    </source>
</reference>
<gene>
    <name evidence="1" type="ORF">LD004_05480</name>
</gene>
<sequence>MTCHHLTAWCTSVGEGWKLEFIPPATEEMEKPFKMEIVDCIDLLVLP</sequence>
<evidence type="ECO:0000313" key="2">
    <source>
        <dbReference type="Proteomes" id="UP001198461"/>
    </source>
</evidence>
<dbReference type="EMBL" id="JAIWYE010000012">
    <property type="protein sequence ID" value="MCA4703064.1"/>
    <property type="molecule type" value="Genomic_DNA"/>
</dbReference>
<dbReference type="AlphaFoldDB" id="A0AAW4SVB1"/>
<proteinExistence type="predicted"/>
<organism evidence="1 2">
    <name type="scientific">Bacteroides xylanisolvens</name>
    <dbReference type="NCBI Taxonomy" id="371601"/>
    <lineage>
        <taxon>Bacteria</taxon>
        <taxon>Pseudomonadati</taxon>
        <taxon>Bacteroidota</taxon>
        <taxon>Bacteroidia</taxon>
        <taxon>Bacteroidales</taxon>
        <taxon>Bacteroidaceae</taxon>
        <taxon>Bacteroides</taxon>
    </lineage>
</organism>
<protein>
    <submittedName>
        <fullName evidence="1">Uncharacterized protein</fullName>
    </submittedName>
</protein>